<dbReference type="Pfam" id="PF09995">
    <property type="entry name" value="MPAB_Lcp_cat"/>
    <property type="match status" value="1"/>
</dbReference>
<evidence type="ECO:0000259" key="1">
    <source>
        <dbReference type="Pfam" id="PF09995"/>
    </source>
</evidence>
<dbReference type="EMBL" id="DYZF01000180">
    <property type="protein sequence ID" value="HJE51717.1"/>
    <property type="molecule type" value="Genomic_DNA"/>
</dbReference>
<dbReference type="GO" id="GO:0016491">
    <property type="term" value="F:oxidoreductase activity"/>
    <property type="evidence" value="ECO:0007669"/>
    <property type="project" value="InterPro"/>
</dbReference>
<name>A0A921EP97_9ACTN</name>
<proteinExistence type="predicted"/>
<dbReference type="Proteomes" id="UP000712713">
    <property type="component" value="Unassembled WGS sequence"/>
</dbReference>
<sequence>MNPVARIRRLLGHTLRSRVAGDDADAKAYQIWGAPGERWHRTTDVIWHLNGDAAMYAGGIRALLMQTLHPGAMAGVAGHSGYRSDPWGRLQRTSEFIAMTTYGPIPSAEALIERIKTVHLRVRGKDDLGAPYRASDPHLLKWVHIAETESFLTSFRHFGDRRMTTELADEYVAQAAPVGEMLGAVDLPRTEAELLAAYDEYRSELRVSPAARDTVAFLLKEPPVPWPARPGYWMLAAGAISTMPVWARELLGLPTSKWFDRLVGMPLGKLSTAVVRWALGPESRKNMAAAATVNG</sequence>
<gene>
    <name evidence="2" type="ORF">K8V15_07035</name>
</gene>
<organism evidence="2 3">
    <name type="scientific">Tessaracoccus flavescens</name>
    <dbReference type="NCBI Taxonomy" id="399497"/>
    <lineage>
        <taxon>Bacteria</taxon>
        <taxon>Bacillati</taxon>
        <taxon>Actinomycetota</taxon>
        <taxon>Actinomycetes</taxon>
        <taxon>Propionibacteriales</taxon>
        <taxon>Propionibacteriaceae</taxon>
        <taxon>Tessaracoccus</taxon>
    </lineage>
</organism>
<protein>
    <submittedName>
        <fullName evidence="2">DUF2236 domain-containing protein</fullName>
    </submittedName>
</protein>
<accession>A0A921EP97</accession>
<dbReference type="PANTHER" id="PTHR36151:SF3">
    <property type="entry name" value="ER-BOUND OXYGENASE MPAB_MPAB'_RUBBER OXYGENASE CATALYTIC DOMAIN-CONTAINING PROTEIN"/>
    <property type="match status" value="1"/>
</dbReference>
<evidence type="ECO:0000313" key="3">
    <source>
        <dbReference type="Proteomes" id="UP000712713"/>
    </source>
</evidence>
<reference evidence="2" key="2">
    <citation type="submission" date="2021-09" db="EMBL/GenBank/DDBJ databases">
        <authorList>
            <person name="Gilroy R."/>
        </authorList>
    </citation>
    <scope>NUCLEOTIDE SEQUENCE</scope>
    <source>
        <strain evidence="2">ChiGjej3B3-7470</strain>
    </source>
</reference>
<dbReference type="AlphaFoldDB" id="A0A921EP97"/>
<evidence type="ECO:0000313" key="2">
    <source>
        <dbReference type="EMBL" id="HJE51717.1"/>
    </source>
</evidence>
<feature type="domain" description="ER-bound oxygenase mpaB/mpaB'/Rubber oxygenase catalytic" evidence="1">
    <location>
        <begin position="47"/>
        <end position="263"/>
    </location>
</feature>
<comment type="caution">
    <text evidence="2">The sequence shown here is derived from an EMBL/GenBank/DDBJ whole genome shotgun (WGS) entry which is preliminary data.</text>
</comment>
<dbReference type="InterPro" id="IPR018713">
    <property type="entry name" value="MPAB/Lcp_cat_dom"/>
</dbReference>
<reference evidence="2" key="1">
    <citation type="journal article" date="2021" name="PeerJ">
        <title>Extensive microbial diversity within the chicken gut microbiome revealed by metagenomics and culture.</title>
        <authorList>
            <person name="Gilroy R."/>
            <person name="Ravi A."/>
            <person name="Getino M."/>
            <person name="Pursley I."/>
            <person name="Horton D.L."/>
            <person name="Alikhan N.F."/>
            <person name="Baker D."/>
            <person name="Gharbi K."/>
            <person name="Hall N."/>
            <person name="Watson M."/>
            <person name="Adriaenssens E.M."/>
            <person name="Foster-Nyarko E."/>
            <person name="Jarju S."/>
            <person name="Secka A."/>
            <person name="Antonio M."/>
            <person name="Oren A."/>
            <person name="Chaudhuri R.R."/>
            <person name="La Ragione R."/>
            <person name="Hildebrand F."/>
            <person name="Pallen M.J."/>
        </authorList>
    </citation>
    <scope>NUCLEOTIDE SEQUENCE</scope>
    <source>
        <strain evidence="2">ChiGjej3B3-7470</strain>
    </source>
</reference>
<dbReference type="PANTHER" id="PTHR36151">
    <property type="entry name" value="BLR2777 PROTEIN"/>
    <property type="match status" value="1"/>
</dbReference>